<dbReference type="EMBL" id="JACHEH010000002">
    <property type="protein sequence ID" value="MBB6167368.1"/>
    <property type="molecule type" value="Genomic_DNA"/>
</dbReference>
<protein>
    <submittedName>
        <fullName evidence="8">DNA-binding response OmpR family regulator</fullName>
    </submittedName>
</protein>
<dbReference type="GO" id="GO:0032993">
    <property type="term" value="C:protein-DNA complex"/>
    <property type="evidence" value="ECO:0007669"/>
    <property type="project" value="TreeGrafter"/>
</dbReference>
<evidence type="ECO:0000256" key="3">
    <source>
        <dbReference type="ARBA" id="ARBA00023015"/>
    </source>
</evidence>
<keyword evidence="3" id="KW-0805">Transcription regulation</keyword>
<dbReference type="GO" id="GO:0000156">
    <property type="term" value="F:phosphorelay response regulator activity"/>
    <property type="evidence" value="ECO:0007669"/>
    <property type="project" value="TreeGrafter"/>
</dbReference>
<sequence>MRVLVIEDDPDLGAWLRASVTQALGPCDVVTSLEEARAALAVAVFDLVVIDRLLPDGDGMGLIAELGALRPQPGILLTALDDPEEVASGVRVRGDLTNHLVRAGVSYRF</sequence>
<proteinExistence type="predicted"/>
<dbReference type="GO" id="GO:0000976">
    <property type="term" value="F:transcription cis-regulatory region binding"/>
    <property type="evidence" value="ECO:0007669"/>
    <property type="project" value="TreeGrafter"/>
</dbReference>
<dbReference type="GO" id="GO:0005829">
    <property type="term" value="C:cytosol"/>
    <property type="evidence" value="ECO:0007669"/>
    <property type="project" value="TreeGrafter"/>
</dbReference>
<dbReference type="Gene3D" id="3.40.50.2300">
    <property type="match status" value="1"/>
</dbReference>
<accession>A0A841K3M2</accession>
<dbReference type="InterPro" id="IPR011006">
    <property type="entry name" value="CheY-like_superfamily"/>
</dbReference>
<keyword evidence="1 6" id="KW-0597">Phosphoprotein</keyword>
<feature type="domain" description="Response regulatory" evidence="7">
    <location>
        <begin position="2"/>
        <end position="109"/>
    </location>
</feature>
<evidence type="ECO:0000256" key="5">
    <source>
        <dbReference type="ARBA" id="ARBA00023163"/>
    </source>
</evidence>
<dbReference type="SUPFAM" id="SSF52172">
    <property type="entry name" value="CheY-like"/>
    <property type="match status" value="1"/>
</dbReference>
<keyword evidence="2" id="KW-0902">Two-component regulatory system</keyword>
<reference evidence="8 9" key="1">
    <citation type="submission" date="2020-08" db="EMBL/GenBank/DDBJ databases">
        <title>Genomic Encyclopedia of Type Strains, Phase IV (KMG-IV): sequencing the most valuable type-strain genomes for metagenomic binning, comparative biology and taxonomic classification.</title>
        <authorList>
            <person name="Goeker M."/>
        </authorList>
    </citation>
    <scope>NUCLEOTIDE SEQUENCE [LARGE SCALE GENOMIC DNA]</scope>
    <source>
        <strain evidence="8 9">DSM 101465</strain>
    </source>
</reference>
<feature type="modified residue" description="4-aspartylphosphate" evidence="6">
    <location>
        <position position="51"/>
    </location>
</feature>
<dbReference type="Pfam" id="PF00072">
    <property type="entry name" value="Response_reg"/>
    <property type="match status" value="1"/>
</dbReference>
<dbReference type="Proteomes" id="UP000588017">
    <property type="component" value="Unassembled WGS sequence"/>
</dbReference>
<keyword evidence="4 8" id="KW-0238">DNA-binding</keyword>
<name>A0A841K3M2_9HYPH</name>
<evidence type="ECO:0000259" key="7">
    <source>
        <dbReference type="PROSITE" id="PS50110"/>
    </source>
</evidence>
<evidence type="ECO:0000256" key="6">
    <source>
        <dbReference type="PROSITE-ProRule" id="PRU00169"/>
    </source>
</evidence>
<keyword evidence="9" id="KW-1185">Reference proteome</keyword>
<keyword evidence="5" id="KW-0804">Transcription</keyword>
<organism evidence="8 9">
    <name type="scientific">Chelatococcus composti</name>
    <dbReference type="NCBI Taxonomy" id="1743235"/>
    <lineage>
        <taxon>Bacteria</taxon>
        <taxon>Pseudomonadati</taxon>
        <taxon>Pseudomonadota</taxon>
        <taxon>Alphaproteobacteria</taxon>
        <taxon>Hyphomicrobiales</taxon>
        <taxon>Chelatococcaceae</taxon>
        <taxon>Chelatococcus</taxon>
    </lineage>
</organism>
<dbReference type="PROSITE" id="PS50110">
    <property type="entry name" value="RESPONSE_REGULATORY"/>
    <property type="match status" value="1"/>
</dbReference>
<evidence type="ECO:0000256" key="4">
    <source>
        <dbReference type="ARBA" id="ARBA00023125"/>
    </source>
</evidence>
<dbReference type="PANTHER" id="PTHR48111">
    <property type="entry name" value="REGULATOR OF RPOS"/>
    <property type="match status" value="1"/>
</dbReference>
<dbReference type="InterPro" id="IPR001789">
    <property type="entry name" value="Sig_transdc_resp-reg_receiver"/>
</dbReference>
<gene>
    <name evidence="8" type="ORF">HNQ73_000986</name>
</gene>
<evidence type="ECO:0000313" key="9">
    <source>
        <dbReference type="Proteomes" id="UP000588017"/>
    </source>
</evidence>
<dbReference type="GO" id="GO:0006355">
    <property type="term" value="P:regulation of DNA-templated transcription"/>
    <property type="evidence" value="ECO:0007669"/>
    <property type="project" value="TreeGrafter"/>
</dbReference>
<dbReference type="PANTHER" id="PTHR48111:SF1">
    <property type="entry name" value="TWO-COMPONENT RESPONSE REGULATOR ORR33"/>
    <property type="match status" value="1"/>
</dbReference>
<dbReference type="SMART" id="SM00448">
    <property type="entry name" value="REC"/>
    <property type="match status" value="1"/>
</dbReference>
<comment type="caution">
    <text evidence="8">The sequence shown here is derived from an EMBL/GenBank/DDBJ whole genome shotgun (WGS) entry which is preliminary data.</text>
</comment>
<dbReference type="AlphaFoldDB" id="A0A841K3M2"/>
<evidence type="ECO:0000313" key="8">
    <source>
        <dbReference type="EMBL" id="MBB6167368.1"/>
    </source>
</evidence>
<dbReference type="InterPro" id="IPR039420">
    <property type="entry name" value="WalR-like"/>
</dbReference>
<evidence type="ECO:0000256" key="1">
    <source>
        <dbReference type="ARBA" id="ARBA00022553"/>
    </source>
</evidence>
<evidence type="ECO:0000256" key="2">
    <source>
        <dbReference type="ARBA" id="ARBA00023012"/>
    </source>
</evidence>
<dbReference type="RefSeq" id="WP_244649881.1">
    <property type="nucleotide sequence ID" value="NZ_BMHX01000002.1"/>
</dbReference>